<dbReference type="EMBL" id="CP038141">
    <property type="protein sequence ID" value="QDH17489.1"/>
    <property type="molecule type" value="Genomic_DNA"/>
</dbReference>
<dbReference type="Proteomes" id="UP000316313">
    <property type="component" value="Chromosome"/>
</dbReference>
<dbReference type="Pfam" id="PF01263">
    <property type="entry name" value="Aldose_epim"/>
    <property type="match status" value="1"/>
</dbReference>
<protein>
    <submittedName>
        <fullName evidence="1">Aldose 1-epimerase family protein</fullName>
    </submittedName>
</protein>
<dbReference type="GO" id="GO:0005975">
    <property type="term" value="P:carbohydrate metabolic process"/>
    <property type="evidence" value="ECO:0007669"/>
    <property type="project" value="InterPro"/>
</dbReference>
<dbReference type="RefSeq" id="WP_141461485.1">
    <property type="nucleotide sequence ID" value="NZ_CP038141.1"/>
</dbReference>
<dbReference type="InterPro" id="IPR008183">
    <property type="entry name" value="Aldose_1/G6P_1-epimerase"/>
</dbReference>
<evidence type="ECO:0000313" key="1">
    <source>
        <dbReference type="EMBL" id="QDH17489.1"/>
    </source>
</evidence>
<evidence type="ECO:0000313" key="2">
    <source>
        <dbReference type="Proteomes" id="UP000316313"/>
    </source>
</evidence>
<dbReference type="CDD" id="cd09024">
    <property type="entry name" value="Aldose_epim_lacX"/>
    <property type="match status" value="1"/>
</dbReference>
<dbReference type="KEGG" id="ssam:E3D00_07885"/>
<dbReference type="GO" id="GO:0016853">
    <property type="term" value="F:isomerase activity"/>
    <property type="evidence" value="ECO:0007669"/>
    <property type="project" value="InterPro"/>
</dbReference>
<dbReference type="SUPFAM" id="SSF74650">
    <property type="entry name" value="Galactose mutarotase-like"/>
    <property type="match status" value="1"/>
</dbReference>
<dbReference type="InterPro" id="IPR014718">
    <property type="entry name" value="GH-type_carb-bd"/>
</dbReference>
<dbReference type="GO" id="GO:0030246">
    <property type="term" value="F:carbohydrate binding"/>
    <property type="evidence" value="ECO:0007669"/>
    <property type="project" value="InterPro"/>
</dbReference>
<reference evidence="1 2" key="1">
    <citation type="submission" date="2019-03" db="EMBL/GenBank/DDBJ databases">
        <title>The complete genome sequence of Swingsia samuiensis NBRC107927(T).</title>
        <authorList>
            <person name="Chua K.-O."/>
            <person name="Chan K.-G."/>
            <person name="See-Too W.-S."/>
        </authorList>
    </citation>
    <scope>NUCLEOTIDE SEQUENCE [LARGE SCALE GENOMIC DNA]</scope>
    <source>
        <strain evidence="1 2">AH83</strain>
    </source>
</reference>
<accession>A0A4Y6UIN7</accession>
<sequence>MSDTTHTFSHNGLTATVSSHGAELTALLAPDGRNILWEAGPEWPRHSPVLFPIVGKAPDNSTLDDLPVHLTQHGFARDMTFTWVERSPTGCILELKDTPQTHELFPSQFRLTLIYQIKEDALHVGYVLTNPSDHKILHTSLGAHPAFKWPQYPGDTKENYQLIFEKNEPDPIHRISPKGLLPDDFHSPIAGRILKLNDQLFEADAIIMLNTKSHSIDFTNPDGLGLRIRWEGFQDLGIWTKPGAEFLCIEPWYGYATPEGFSGDFSKKPELLHLNPHESWEASWSVKPLS</sequence>
<name>A0A4Y6UIN7_9PROT</name>
<dbReference type="Gene3D" id="2.70.98.10">
    <property type="match status" value="1"/>
</dbReference>
<dbReference type="InterPro" id="IPR037481">
    <property type="entry name" value="LacX"/>
</dbReference>
<keyword evidence="2" id="KW-1185">Reference proteome</keyword>
<dbReference type="InterPro" id="IPR011013">
    <property type="entry name" value="Gal_mutarotase_sf_dom"/>
</dbReference>
<gene>
    <name evidence="1" type="ORF">E3D00_07885</name>
</gene>
<dbReference type="AlphaFoldDB" id="A0A4Y6UIN7"/>
<organism evidence="1 2">
    <name type="scientific">Swingsia samuiensis</name>
    <dbReference type="NCBI Taxonomy" id="1293412"/>
    <lineage>
        <taxon>Bacteria</taxon>
        <taxon>Pseudomonadati</taxon>
        <taxon>Pseudomonadota</taxon>
        <taxon>Alphaproteobacteria</taxon>
        <taxon>Acetobacterales</taxon>
        <taxon>Acetobacteraceae</taxon>
        <taxon>Swingsia</taxon>
    </lineage>
</organism>
<proteinExistence type="predicted"/>
<dbReference type="OrthoDB" id="9795355at2"/>